<dbReference type="EMBL" id="JACGWN010000010">
    <property type="protein sequence ID" value="KAL0427623.1"/>
    <property type="molecule type" value="Genomic_DNA"/>
</dbReference>
<sequence length="56" mass="5554">MAATIICCMIPKSAGGNSLGGATMQTLGQRISGSRGSWDHRPTSGGQGASGTTCRA</sequence>
<proteinExistence type="predicted"/>
<comment type="caution">
    <text evidence="2">The sequence shown here is derived from an EMBL/GenBank/DDBJ whole genome shotgun (WGS) entry which is preliminary data.</text>
</comment>
<reference evidence="2" key="2">
    <citation type="journal article" date="2024" name="Plant">
        <title>Genomic evolution and insights into agronomic trait innovations of Sesamum species.</title>
        <authorList>
            <person name="Miao H."/>
            <person name="Wang L."/>
            <person name="Qu L."/>
            <person name="Liu H."/>
            <person name="Sun Y."/>
            <person name="Le M."/>
            <person name="Wang Q."/>
            <person name="Wei S."/>
            <person name="Zheng Y."/>
            <person name="Lin W."/>
            <person name="Duan Y."/>
            <person name="Cao H."/>
            <person name="Xiong S."/>
            <person name="Wang X."/>
            <person name="Wei L."/>
            <person name="Li C."/>
            <person name="Ma Q."/>
            <person name="Ju M."/>
            <person name="Zhao R."/>
            <person name="Li G."/>
            <person name="Mu C."/>
            <person name="Tian Q."/>
            <person name="Mei H."/>
            <person name="Zhang T."/>
            <person name="Gao T."/>
            <person name="Zhang H."/>
        </authorList>
    </citation>
    <scope>NUCLEOTIDE SEQUENCE</scope>
    <source>
        <strain evidence="2">KEN1</strain>
    </source>
</reference>
<reference evidence="2" key="1">
    <citation type="submission" date="2020-06" db="EMBL/GenBank/DDBJ databases">
        <authorList>
            <person name="Li T."/>
            <person name="Hu X."/>
            <person name="Zhang T."/>
            <person name="Song X."/>
            <person name="Zhang H."/>
            <person name="Dai N."/>
            <person name="Sheng W."/>
            <person name="Hou X."/>
            <person name="Wei L."/>
        </authorList>
    </citation>
    <scope>NUCLEOTIDE SEQUENCE</scope>
    <source>
        <strain evidence="2">KEN1</strain>
        <tissue evidence="2">Leaf</tissue>
    </source>
</reference>
<accession>A0AAW2VEQ2</accession>
<evidence type="ECO:0000313" key="2">
    <source>
        <dbReference type="EMBL" id="KAL0427623.1"/>
    </source>
</evidence>
<protein>
    <submittedName>
        <fullName evidence="2">Uncharacterized protein</fullName>
    </submittedName>
</protein>
<feature type="compositionally biased region" description="Polar residues" evidence="1">
    <location>
        <begin position="25"/>
        <end position="35"/>
    </location>
</feature>
<organism evidence="2">
    <name type="scientific">Sesamum latifolium</name>
    <dbReference type="NCBI Taxonomy" id="2727402"/>
    <lineage>
        <taxon>Eukaryota</taxon>
        <taxon>Viridiplantae</taxon>
        <taxon>Streptophyta</taxon>
        <taxon>Embryophyta</taxon>
        <taxon>Tracheophyta</taxon>
        <taxon>Spermatophyta</taxon>
        <taxon>Magnoliopsida</taxon>
        <taxon>eudicotyledons</taxon>
        <taxon>Gunneridae</taxon>
        <taxon>Pentapetalae</taxon>
        <taxon>asterids</taxon>
        <taxon>lamiids</taxon>
        <taxon>Lamiales</taxon>
        <taxon>Pedaliaceae</taxon>
        <taxon>Sesamum</taxon>
    </lineage>
</organism>
<evidence type="ECO:0000256" key="1">
    <source>
        <dbReference type="SAM" id="MobiDB-lite"/>
    </source>
</evidence>
<gene>
    <name evidence="2" type="ORF">Slati_2937100</name>
</gene>
<feature type="region of interest" description="Disordered" evidence="1">
    <location>
        <begin position="25"/>
        <end position="56"/>
    </location>
</feature>
<dbReference type="AlphaFoldDB" id="A0AAW2VEQ2"/>
<name>A0AAW2VEQ2_9LAMI</name>